<gene>
    <name evidence="2" type="ORF">ERJ67_10990</name>
</gene>
<proteinExistence type="predicted"/>
<evidence type="ECO:0000313" key="2">
    <source>
        <dbReference type="EMBL" id="TGG90558.1"/>
    </source>
</evidence>
<reference evidence="2 3" key="1">
    <citation type="journal article" date="2019" name="mSystems">
        <title>Life at home and on the roam: Genomic adaptions reflect the dual lifestyle of an intracellular, facultative symbiont.</title>
        <authorList>
            <person name="Burgsdorf I."/>
        </authorList>
    </citation>
    <scope>NUCLEOTIDE SEQUENCE [LARGE SCALE GENOMIC DNA]</scope>
    <source>
        <strain evidence="2">277cV</strain>
    </source>
</reference>
<evidence type="ECO:0000256" key="1">
    <source>
        <dbReference type="SAM" id="MobiDB-lite"/>
    </source>
</evidence>
<accession>A0A524RL08</accession>
<comment type="caution">
    <text evidence="2">The sequence shown here is derived from an EMBL/GenBank/DDBJ whole genome shotgun (WGS) entry which is preliminary data.</text>
</comment>
<dbReference type="AlphaFoldDB" id="A0A524RL08"/>
<name>A0A524RL08_9CHRO</name>
<protein>
    <submittedName>
        <fullName evidence="2">Uncharacterized protein</fullName>
    </submittedName>
</protein>
<dbReference type="Proteomes" id="UP000317990">
    <property type="component" value="Unassembled WGS sequence"/>
</dbReference>
<sequence>MLLRSLEDYAYGVLLLPPDDLTASDEFIAEQESPWLPGQTLLVPKDPEDPEFAPIEAGFLAIDPGQPPMPALEPWLERGLLPFAPDPTLQLPRLVSLDAIGTASHVLVREDSADSFQEQVGGTPFELDGDHWQGFRITEEEAKDVSRFLNPRTSSTQEVTPRLSNRGGVRMTDGQGYLATGLGLPLLAAPQSFSIEKTQLVLSDDSSLVYERSPVEDPAPSRQLWQPSHQDRCRPDLAEGPARFTACLNDGTVLERSIQLTSLPERVSYRRSSPLTTYREDWGLPLGKLELPQLPPPTTSPSDDAMRWAHQRLDQGDANVNPLFEQQMLDSLSALFQRRASIRRCDFRQLHAQLRNKPDEWPGFPDAVLRGWCEGGWIEEGVERGRARWRIQPVDPRLVWLRGGGVQLVGLLSARGLVSVLANAHQLGLEVQRVLPSCAEMPRGWRFVGAVEGAAVEGAVEAFARASGLRLVNQEDWVPDPTPHTWAVDAPLTCDTPPWPTGQHSQCRADSICGRRGRDNHWKPSQPLPQGGCAPISLQIQAETSQRGKRRWHSHDPVREAAVFSSCHRNRVALHALAVASDGLWPFGFTNSEAGQIDRLYDADAYLPLPIGRHAALTGARMPGPTRHRPRDHTYRYYVDRSLRSYLARTRCLPLTPLCPDPFHTQSDGGFDPLYRRRLFLRRAP</sequence>
<feature type="region of interest" description="Disordered" evidence="1">
    <location>
        <begin position="212"/>
        <end position="233"/>
    </location>
</feature>
<organism evidence="2 3">
    <name type="scientific">Aphanocapsa feldmannii 277cV</name>
    <dbReference type="NCBI Taxonomy" id="2507553"/>
    <lineage>
        <taxon>Bacteria</taxon>
        <taxon>Bacillati</taxon>
        <taxon>Cyanobacteriota</taxon>
        <taxon>Cyanophyceae</taxon>
        <taxon>Oscillatoriophycideae</taxon>
        <taxon>Chroococcales</taxon>
        <taxon>Microcystaceae</taxon>
        <taxon>Aphanocapsa</taxon>
    </lineage>
</organism>
<dbReference type="EMBL" id="SRMO01000087">
    <property type="protein sequence ID" value="TGG90558.1"/>
    <property type="molecule type" value="Genomic_DNA"/>
</dbReference>
<evidence type="ECO:0000313" key="3">
    <source>
        <dbReference type="Proteomes" id="UP000317990"/>
    </source>
</evidence>